<dbReference type="EMBL" id="QEQF01000003">
    <property type="protein sequence ID" value="RDF10825.1"/>
    <property type="molecule type" value="Genomic_DNA"/>
</dbReference>
<keyword evidence="5 9" id="KW-0064">Aspartyl protease</keyword>
<dbReference type="InterPro" id="IPR001872">
    <property type="entry name" value="Peptidase_A8"/>
</dbReference>
<comment type="similarity">
    <text evidence="1 9 11">Belongs to the peptidase A8 family.</text>
</comment>
<evidence type="ECO:0000256" key="8">
    <source>
        <dbReference type="ARBA" id="ARBA00023136"/>
    </source>
</evidence>
<dbReference type="Pfam" id="PF01252">
    <property type="entry name" value="Peptidase_A8"/>
    <property type="match status" value="1"/>
</dbReference>
<accession>A0A369ZTP9</accession>
<protein>
    <recommendedName>
        <fullName evidence="9">Lipoprotein signal peptidase</fullName>
        <ecNumber evidence="9">3.4.23.36</ecNumber>
    </recommendedName>
    <alternativeName>
        <fullName evidence="9">Prolipoprotein signal peptidase</fullName>
    </alternativeName>
    <alternativeName>
        <fullName evidence="9">Signal peptidase II</fullName>
        <shortName evidence="9">SPase II</shortName>
    </alternativeName>
</protein>
<dbReference type="AlphaFoldDB" id="A0A369ZTP9"/>
<comment type="subcellular location">
    <subcellularLocation>
        <location evidence="9">Cell membrane</location>
        <topology evidence="9">Multi-pass membrane protein</topology>
    </subcellularLocation>
</comment>
<evidence type="ECO:0000313" key="13">
    <source>
        <dbReference type="Proteomes" id="UP000253945"/>
    </source>
</evidence>
<keyword evidence="13" id="KW-1185">Reference proteome</keyword>
<evidence type="ECO:0000256" key="9">
    <source>
        <dbReference type="HAMAP-Rule" id="MF_00161"/>
    </source>
</evidence>
<comment type="pathway">
    <text evidence="9">Protein modification; lipoprotein biosynthesis (signal peptide cleavage).</text>
</comment>
<evidence type="ECO:0000256" key="10">
    <source>
        <dbReference type="RuleBase" id="RU000594"/>
    </source>
</evidence>
<dbReference type="GO" id="GO:0006508">
    <property type="term" value="P:proteolysis"/>
    <property type="evidence" value="ECO:0007669"/>
    <property type="project" value="UniProtKB-KW"/>
</dbReference>
<dbReference type="NCBIfam" id="TIGR00077">
    <property type="entry name" value="lspA"/>
    <property type="match status" value="1"/>
</dbReference>
<dbReference type="PRINTS" id="PR00781">
    <property type="entry name" value="LIPOSIGPTASE"/>
</dbReference>
<dbReference type="HAMAP" id="MF_00161">
    <property type="entry name" value="LspA"/>
    <property type="match status" value="1"/>
</dbReference>
<keyword evidence="2 9" id="KW-1003">Cell membrane</keyword>
<reference evidence="12 13" key="1">
    <citation type="submission" date="2018-05" db="EMBL/GenBank/DDBJ databases">
        <title>Draft Genome Sequences for a Diverse set of 7 Haemophilus Species.</title>
        <authorList>
            <person name="Nichols M."/>
            <person name="Topaz N."/>
            <person name="Wang X."/>
            <person name="Wang X."/>
            <person name="Boxrud D."/>
        </authorList>
    </citation>
    <scope>NUCLEOTIDE SEQUENCE [LARGE SCALE GENOMIC DNA]</scope>
    <source>
        <strain evidence="12 13">C2014016342</strain>
    </source>
</reference>
<evidence type="ECO:0000256" key="6">
    <source>
        <dbReference type="ARBA" id="ARBA00022801"/>
    </source>
</evidence>
<dbReference type="GO" id="GO:0005886">
    <property type="term" value="C:plasma membrane"/>
    <property type="evidence" value="ECO:0007669"/>
    <property type="project" value="UniProtKB-SubCell"/>
</dbReference>
<evidence type="ECO:0000256" key="5">
    <source>
        <dbReference type="ARBA" id="ARBA00022750"/>
    </source>
</evidence>
<comment type="caution">
    <text evidence="12">The sequence shown here is derived from an EMBL/GenBank/DDBJ whole genome shotgun (WGS) entry which is preliminary data.</text>
</comment>
<feature type="transmembrane region" description="Helical" evidence="9">
    <location>
        <begin position="64"/>
        <end position="84"/>
    </location>
</feature>
<evidence type="ECO:0000256" key="3">
    <source>
        <dbReference type="ARBA" id="ARBA00022670"/>
    </source>
</evidence>
<dbReference type="PANTHER" id="PTHR33695:SF1">
    <property type="entry name" value="LIPOPROTEIN SIGNAL PEPTIDASE"/>
    <property type="match status" value="1"/>
</dbReference>
<gene>
    <name evidence="9 12" type="primary">lspA</name>
    <name evidence="12" type="ORF">DPV92_04580</name>
</gene>
<evidence type="ECO:0000256" key="7">
    <source>
        <dbReference type="ARBA" id="ARBA00022989"/>
    </source>
</evidence>
<keyword evidence="7 9" id="KW-1133">Transmembrane helix</keyword>
<feature type="transmembrane region" description="Helical" evidence="9">
    <location>
        <begin position="96"/>
        <end position="113"/>
    </location>
</feature>
<dbReference type="PROSITE" id="PS00855">
    <property type="entry name" value="SPASE_II"/>
    <property type="match status" value="1"/>
</dbReference>
<comment type="catalytic activity">
    <reaction evidence="9 10">
        <text>Release of signal peptides from bacterial membrane prolipoproteins. Hydrolyzes -Xaa-Yaa-Zaa-|-(S,diacylglyceryl)Cys-, in which Xaa is hydrophobic (preferably Leu), and Yaa (Ala or Ser) and Zaa (Gly or Ala) have small, neutral side chains.</text>
        <dbReference type="EC" id="3.4.23.36"/>
    </reaction>
</comment>
<feature type="transmembrane region" description="Helical" evidence="9">
    <location>
        <begin position="154"/>
        <end position="179"/>
    </location>
</feature>
<keyword evidence="3 9" id="KW-0645">Protease</keyword>
<dbReference type="RefSeq" id="WP_111353873.1">
    <property type="nucleotide sequence ID" value="NZ_QEQF01000003.1"/>
</dbReference>
<comment type="function">
    <text evidence="9 10">This protein specifically catalyzes the removal of signal peptides from prolipoproteins.</text>
</comment>
<name>A0A369ZTP9_9PAST</name>
<sequence length="187" mass="21110">MKHKTGLVWLWLSLVVILGDLWSKYVVVTNFRLYESVNVLPIFNLTYARNYGAAFSFLADHDGWQTYFFLGLAVVISAALSVMLYRNKETQAVKKWENIAYSLIIGGALGNAIDRAVDKCSLLGFTPDEPYNRLNVCQGYVVDFFDFYWNWGGYHFATFNVADIAISVGAGLLVLAAFFESKKKKSD</sequence>
<dbReference type="Proteomes" id="UP000253945">
    <property type="component" value="Unassembled WGS sequence"/>
</dbReference>
<dbReference type="STRING" id="736.B0184_04675"/>
<keyword evidence="4 9" id="KW-0812">Transmembrane</keyword>
<proteinExistence type="inferred from homology"/>
<organism evidence="12 13">
    <name type="scientific">Haemophilus paraphrohaemolyticus</name>
    <dbReference type="NCBI Taxonomy" id="736"/>
    <lineage>
        <taxon>Bacteria</taxon>
        <taxon>Pseudomonadati</taxon>
        <taxon>Pseudomonadota</taxon>
        <taxon>Gammaproteobacteria</taxon>
        <taxon>Pasteurellales</taxon>
        <taxon>Pasteurellaceae</taxon>
        <taxon>Haemophilus</taxon>
    </lineage>
</organism>
<evidence type="ECO:0000256" key="11">
    <source>
        <dbReference type="RuleBase" id="RU004181"/>
    </source>
</evidence>
<feature type="active site" evidence="9">
    <location>
        <position position="163"/>
    </location>
</feature>
<dbReference type="UniPathway" id="UPA00665"/>
<dbReference type="EC" id="3.4.23.36" evidence="9"/>
<evidence type="ECO:0000256" key="2">
    <source>
        <dbReference type="ARBA" id="ARBA00022475"/>
    </source>
</evidence>
<dbReference type="GO" id="GO:0004190">
    <property type="term" value="F:aspartic-type endopeptidase activity"/>
    <property type="evidence" value="ECO:0007669"/>
    <property type="project" value="UniProtKB-UniRule"/>
</dbReference>
<dbReference type="PANTHER" id="PTHR33695">
    <property type="entry name" value="LIPOPROTEIN SIGNAL PEPTIDASE"/>
    <property type="match status" value="1"/>
</dbReference>
<evidence type="ECO:0000256" key="4">
    <source>
        <dbReference type="ARBA" id="ARBA00022692"/>
    </source>
</evidence>
<comment type="caution">
    <text evidence="9">Lacks conserved residue(s) required for the propagation of feature annotation.</text>
</comment>
<evidence type="ECO:0000256" key="1">
    <source>
        <dbReference type="ARBA" id="ARBA00006139"/>
    </source>
</evidence>
<keyword evidence="6 9" id="KW-0378">Hydrolase</keyword>
<feature type="active site" evidence="9">
    <location>
        <position position="143"/>
    </location>
</feature>
<evidence type="ECO:0000313" key="12">
    <source>
        <dbReference type="EMBL" id="RDF10825.1"/>
    </source>
</evidence>
<keyword evidence="8 9" id="KW-0472">Membrane</keyword>